<sequence length="67" mass="7762">EERLRRHGRLRGVRRVHQDLPREGDTTGPTGLRLAPDRARRPLLGLRRMRGGLPRLRLRRKAPGGRL</sequence>
<proteinExistence type="predicted"/>
<organism evidence="2">
    <name type="scientific">uncultured Rubrobacteraceae bacterium</name>
    <dbReference type="NCBI Taxonomy" id="349277"/>
    <lineage>
        <taxon>Bacteria</taxon>
        <taxon>Bacillati</taxon>
        <taxon>Actinomycetota</taxon>
        <taxon>Rubrobacteria</taxon>
        <taxon>Rubrobacterales</taxon>
        <taxon>Rubrobacteraceae</taxon>
        <taxon>environmental samples</taxon>
    </lineage>
</organism>
<feature type="compositionally biased region" description="Basic and acidic residues" evidence="1">
    <location>
        <begin position="16"/>
        <end position="25"/>
    </location>
</feature>
<evidence type="ECO:0000313" key="2">
    <source>
        <dbReference type="EMBL" id="CAA9417541.1"/>
    </source>
</evidence>
<reference evidence="2" key="1">
    <citation type="submission" date="2020-02" db="EMBL/GenBank/DDBJ databases">
        <authorList>
            <person name="Meier V. D."/>
        </authorList>
    </citation>
    <scope>NUCLEOTIDE SEQUENCE</scope>
    <source>
        <strain evidence="2">AVDCRST_MAG03</strain>
    </source>
</reference>
<name>A0A6J4PNC8_9ACTN</name>
<feature type="region of interest" description="Disordered" evidence="1">
    <location>
        <begin position="1"/>
        <end position="35"/>
    </location>
</feature>
<dbReference type="AlphaFoldDB" id="A0A6J4PNC8"/>
<gene>
    <name evidence="2" type="ORF">AVDCRST_MAG03-2302</name>
</gene>
<feature type="compositionally biased region" description="Basic residues" evidence="1">
    <location>
        <begin position="1"/>
        <end position="15"/>
    </location>
</feature>
<feature type="non-terminal residue" evidence="2">
    <location>
        <position position="1"/>
    </location>
</feature>
<evidence type="ECO:0000256" key="1">
    <source>
        <dbReference type="SAM" id="MobiDB-lite"/>
    </source>
</evidence>
<protein>
    <submittedName>
        <fullName evidence="2">4Fe-4S ferredoxin, iron-sulfur binding</fullName>
    </submittedName>
</protein>
<feature type="non-terminal residue" evidence="2">
    <location>
        <position position="67"/>
    </location>
</feature>
<accession>A0A6J4PNC8</accession>
<dbReference type="EMBL" id="CADCUT010000144">
    <property type="protein sequence ID" value="CAA9417541.1"/>
    <property type="molecule type" value="Genomic_DNA"/>
</dbReference>